<dbReference type="PANTHER" id="PTHR31232:SF172">
    <property type="entry name" value="S-PROTEIN HOMOLOG"/>
    <property type="match status" value="1"/>
</dbReference>
<dbReference type="InParanoid" id="A0A2I4HKW5"/>
<keyword evidence="4 6" id="KW-0964">Secreted</keyword>
<evidence type="ECO:0000256" key="4">
    <source>
        <dbReference type="ARBA" id="ARBA00022525"/>
    </source>
</evidence>
<sequence>MEMKRMGMAKLYCFALVLVFAFGLSSSSRVPRERKHYVKFINNLSNKVLNVNCKNEKPYIDLTLHILLPKEEYEFNYIVGRGMAFRCDLRHGSTSKAFLVSDRAIKRECGRNHCIWKAQDDGVYLLNRKTNQYTFKFGWEN</sequence>
<dbReference type="AlphaFoldDB" id="A0A2I4HKW5"/>
<dbReference type="Pfam" id="PF05938">
    <property type="entry name" value="Self-incomp_S1"/>
    <property type="match status" value="1"/>
</dbReference>
<comment type="similarity">
    <text evidence="2 6">Belongs to the plant self-incompatibility (S1) protein family.</text>
</comment>
<dbReference type="OrthoDB" id="1727555at2759"/>
<proteinExistence type="inferred from homology"/>
<evidence type="ECO:0000256" key="6">
    <source>
        <dbReference type="RuleBase" id="RU367044"/>
    </source>
</evidence>
<gene>
    <name evidence="8" type="primary">LOC109019033</name>
</gene>
<name>A0A2I4HKW5_JUGRE</name>
<feature type="signal peptide" evidence="6">
    <location>
        <begin position="1"/>
        <end position="27"/>
    </location>
</feature>
<evidence type="ECO:0000256" key="1">
    <source>
        <dbReference type="ARBA" id="ARBA00004613"/>
    </source>
</evidence>
<feature type="chain" id="PRO_5025074193" description="S-protein homolog" evidence="6">
    <location>
        <begin position="28"/>
        <end position="141"/>
    </location>
</feature>
<dbReference type="Proteomes" id="UP000235220">
    <property type="component" value="Chromosome 13"/>
</dbReference>
<dbReference type="RefSeq" id="XP_018856804.1">
    <property type="nucleotide sequence ID" value="XM_019001259.2"/>
</dbReference>
<keyword evidence="7" id="KW-1185">Reference proteome</keyword>
<dbReference type="PANTHER" id="PTHR31232">
    <property type="match status" value="1"/>
</dbReference>
<accession>A0A2I4HKW5</accession>
<keyword evidence="3 6" id="KW-0713">Self-incompatibility</keyword>
<evidence type="ECO:0000313" key="8">
    <source>
        <dbReference type="RefSeq" id="XP_018856804.1"/>
    </source>
</evidence>
<evidence type="ECO:0000256" key="5">
    <source>
        <dbReference type="ARBA" id="ARBA00022729"/>
    </source>
</evidence>
<reference evidence="8" key="1">
    <citation type="submission" date="2025-08" db="UniProtKB">
        <authorList>
            <consortium name="RefSeq"/>
        </authorList>
    </citation>
    <scope>IDENTIFICATION</scope>
    <source>
        <tissue evidence="8">Leaves</tissue>
    </source>
</reference>
<dbReference type="InterPro" id="IPR010264">
    <property type="entry name" value="Self-incomp_S1"/>
</dbReference>
<evidence type="ECO:0000256" key="3">
    <source>
        <dbReference type="ARBA" id="ARBA00022471"/>
    </source>
</evidence>
<organism evidence="7 8">
    <name type="scientific">Juglans regia</name>
    <name type="common">English walnut</name>
    <dbReference type="NCBI Taxonomy" id="51240"/>
    <lineage>
        <taxon>Eukaryota</taxon>
        <taxon>Viridiplantae</taxon>
        <taxon>Streptophyta</taxon>
        <taxon>Embryophyta</taxon>
        <taxon>Tracheophyta</taxon>
        <taxon>Spermatophyta</taxon>
        <taxon>Magnoliopsida</taxon>
        <taxon>eudicotyledons</taxon>
        <taxon>Gunneridae</taxon>
        <taxon>Pentapetalae</taxon>
        <taxon>rosids</taxon>
        <taxon>fabids</taxon>
        <taxon>Fagales</taxon>
        <taxon>Juglandaceae</taxon>
        <taxon>Juglans</taxon>
    </lineage>
</organism>
<evidence type="ECO:0000313" key="7">
    <source>
        <dbReference type="Proteomes" id="UP000235220"/>
    </source>
</evidence>
<dbReference type="STRING" id="51240.A0A2I4HKW5"/>
<evidence type="ECO:0000256" key="2">
    <source>
        <dbReference type="ARBA" id="ARBA00005581"/>
    </source>
</evidence>
<dbReference type="GO" id="GO:0060320">
    <property type="term" value="P:rejection of self pollen"/>
    <property type="evidence" value="ECO:0007669"/>
    <property type="project" value="UniProtKB-KW"/>
</dbReference>
<dbReference type="GO" id="GO:0005576">
    <property type="term" value="C:extracellular region"/>
    <property type="evidence" value="ECO:0007669"/>
    <property type="project" value="UniProtKB-SubCell"/>
</dbReference>
<keyword evidence="5 6" id="KW-0732">Signal</keyword>
<dbReference type="GeneID" id="109019033"/>
<comment type="subcellular location">
    <subcellularLocation>
        <location evidence="1 6">Secreted</location>
    </subcellularLocation>
</comment>
<protein>
    <recommendedName>
        <fullName evidence="6">S-protein homolog</fullName>
    </recommendedName>
</protein>
<dbReference type="KEGG" id="jre:109019033"/>